<dbReference type="AlphaFoldDB" id="A0A2S7K0J4"/>
<accession>A0A2S7K0J4</accession>
<evidence type="ECO:0000256" key="1">
    <source>
        <dbReference type="SAM" id="MobiDB-lite"/>
    </source>
</evidence>
<feature type="compositionally biased region" description="Acidic residues" evidence="1">
    <location>
        <begin position="111"/>
        <end position="125"/>
    </location>
</feature>
<name>A0A2S7K0J4_9PROT</name>
<feature type="compositionally biased region" description="Basic and acidic residues" evidence="1">
    <location>
        <begin position="90"/>
        <end position="110"/>
    </location>
</feature>
<organism evidence="3 4">
    <name type="scientific">Hyphococcus luteus</name>
    <dbReference type="NCBI Taxonomy" id="2058213"/>
    <lineage>
        <taxon>Bacteria</taxon>
        <taxon>Pseudomonadati</taxon>
        <taxon>Pseudomonadota</taxon>
        <taxon>Alphaproteobacteria</taxon>
        <taxon>Parvularculales</taxon>
        <taxon>Parvularculaceae</taxon>
        <taxon>Hyphococcus</taxon>
    </lineage>
</organism>
<proteinExistence type="predicted"/>
<evidence type="ECO:0000313" key="3">
    <source>
        <dbReference type="EMBL" id="PQA86043.1"/>
    </source>
</evidence>
<dbReference type="OrthoDB" id="9939432at2"/>
<comment type="caution">
    <text evidence="3">The sequence shown here is derived from an EMBL/GenBank/DDBJ whole genome shotgun (WGS) entry which is preliminary data.</text>
</comment>
<dbReference type="Proteomes" id="UP000239504">
    <property type="component" value="Unassembled WGS sequence"/>
</dbReference>
<dbReference type="RefSeq" id="WP_104831255.1">
    <property type="nucleotide sequence ID" value="NZ_PJCH01000015.1"/>
</dbReference>
<sequence length="125" mass="13410">MSIRFIAGAAALAVLLGGCSSAPFGYAQDRCTGRHNQCQTDCLGLKDGPARAACIERCYDAENQCRSSGYDGTGSSLATDQGVGAARSRAQKEADYEAWRTQRQREKAESGDNDVEIEVVEPDQK</sequence>
<dbReference type="PROSITE" id="PS51257">
    <property type="entry name" value="PROKAR_LIPOPROTEIN"/>
    <property type="match status" value="1"/>
</dbReference>
<feature type="region of interest" description="Disordered" evidence="1">
    <location>
        <begin position="67"/>
        <end position="125"/>
    </location>
</feature>
<gene>
    <name evidence="3" type="ORF">CW354_16835</name>
</gene>
<protein>
    <submittedName>
        <fullName evidence="3">Uncharacterized protein</fullName>
    </submittedName>
</protein>
<dbReference type="EMBL" id="PJCH01000015">
    <property type="protein sequence ID" value="PQA86043.1"/>
    <property type="molecule type" value="Genomic_DNA"/>
</dbReference>
<reference evidence="3 4" key="1">
    <citation type="submission" date="2017-12" db="EMBL/GenBank/DDBJ databases">
        <authorList>
            <person name="Hurst M.R.H."/>
        </authorList>
    </citation>
    <scope>NUCLEOTIDE SEQUENCE [LARGE SCALE GENOMIC DNA]</scope>
    <source>
        <strain evidence="3 4">SY-3-19</strain>
    </source>
</reference>
<evidence type="ECO:0000313" key="4">
    <source>
        <dbReference type="Proteomes" id="UP000239504"/>
    </source>
</evidence>
<keyword evidence="4" id="KW-1185">Reference proteome</keyword>
<keyword evidence="2" id="KW-0732">Signal</keyword>
<feature type="signal peptide" evidence="2">
    <location>
        <begin position="1"/>
        <end position="27"/>
    </location>
</feature>
<evidence type="ECO:0000256" key="2">
    <source>
        <dbReference type="SAM" id="SignalP"/>
    </source>
</evidence>
<feature type="chain" id="PRO_5015745711" evidence="2">
    <location>
        <begin position="28"/>
        <end position="125"/>
    </location>
</feature>